<organism evidence="1 2">
    <name type="scientific">Dioscorea zingiberensis</name>
    <dbReference type="NCBI Taxonomy" id="325984"/>
    <lineage>
        <taxon>Eukaryota</taxon>
        <taxon>Viridiplantae</taxon>
        <taxon>Streptophyta</taxon>
        <taxon>Embryophyta</taxon>
        <taxon>Tracheophyta</taxon>
        <taxon>Spermatophyta</taxon>
        <taxon>Magnoliopsida</taxon>
        <taxon>Liliopsida</taxon>
        <taxon>Dioscoreales</taxon>
        <taxon>Dioscoreaceae</taxon>
        <taxon>Dioscorea</taxon>
    </lineage>
</organism>
<gene>
    <name evidence="1" type="ORF">J5N97_021853</name>
</gene>
<comment type="caution">
    <text evidence="1">The sequence shown here is derived from an EMBL/GenBank/DDBJ whole genome shotgun (WGS) entry which is preliminary data.</text>
</comment>
<keyword evidence="2" id="KW-1185">Reference proteome</keyword>
<proteinExistence type="predicted"/>
<dbReference type="Proteomes" id="UP001085076">
    <property type="component" value="Miscellaneous, Linkage group lg06"/>
</dbReference>
<sequence length="193" mass="21662">MQEESIAIPGPTFERLKATIKEYITLDEDVVKRAQEKMKNAMYAKLFGKAPSLEIMRENFTIMWGGLGELAVTDLLNGYFLIVDHNTHLQDGKLSNPIDVKNFNSGERGRHEDPIAVYGTERIVREKANGRNQPIAVEDDDADDDLLGIAIIVSLSDMDDQIGKRSVQAIDSYVDVFDCEYVGESSYSRKRDG</sequence>
<dbReference type="EMBL" id="JAGGNH010000006">
    <property type="protein sequence ID" value="KAJ0968976.1"/>
    <property type="molecule type" value="Genomic_DNA"/>
</dbReference>
<accession>A0A9D5C9A1</accession>
<protein>
    <submittedName>
        <fullName evidence="1">Uncharacterized protein</fullName>
    </submittedName>
</protein>
<name>A0A9D5C9A1_9LILI</name>
<reference evidence="1" key="2">
    <citation type="journal article" date="2022" name="Hortic Res">
        <title>The genome of Dioscorea zingiberensis sheds light on the biosynthesis, origin and evolution of the medicinally important diosgenin saponins.</title>
        <authorList>
            <person name="Li Y."/>
            <person name="Tan C."/>
            <person name="Li Z."/>
            <person name="Guo J."/>
            <person name="Li S."/>
            <person name="Chen X."/>
            <person name="Wang C."/>
            <person name="Dai X."/>
            <person name="Yang H."/>
            <person name="Song W."/>
            <person name="Hou L."/>
            <person name="Xu J."/>
            <person name="Tong Z."/>
            <person name="Xu A."/>
            <person name="Yuan X."/>
            <person name="Wang W."/>
            <person name="Yang Q."/>
            <person name="Chen L."/>
            <person name="Sun Z."/>
            <person name="Wang K."/>
            <person name="Pan B."/>
            <person name="Chen J."/>
            <person name="Bao Y."/>
            <person name="Liu F."/>
            <person name="Qi X."/>
            <person name="Gang D.R."/>
            <person name="Wen J."/>
            <person name="Li J."/>
        </authorList>
    </citation>
    <scope>NUCLEOTIDE SEQUENCE</scope>
    <source>
        <strain evidence="1">Dzin_1.0</strain>
    </source>
</reference>
<reference evidence="1" key="1">
    <citation type="submission" date="2021-03" db="EMBL/GenBank/DDBJ databases">
        <authorList>
            <person name="Li Z."/>
            <person name="Yang C."/>
        </authorList>
    </citation>
    <scope>NUCLEOTIDE SEQUENCE</scope>
    <source>
        <strain evidence="1">Dzin_1.0</strain>
        <tissue evidence="1">Leaf</tissue>
    </source>
</reference>
<evidence type="ECO:0000313" key="2">
    <source>
        <dbReference type="Proteomes" id="UP001085076"/>
    </source>
</evidence>
<dbReference type="AlphaFoldDB" id="A0A9D5C9A1"/>
<evidence type="ECO:0000313" key="1">
    <source>
        <dbReference type="EMBL" id="KAJ0968976.1"/>
    </source>
</evidence>